<dbReference type="SUPFAM" id="SSF53474">
    <property type="entry name" value="alpha/beta-Hydrolases"/>
    <property type="match status" value="1"/>
</dbReference>
<evidence type="ECO:0000256" key="1">
    <source>
        <dbReference type="SAM" id="MobiDB-lite"/>
    </source>
</evidence>
<evidence type="ECO:0000313" key="2">
    <source>
        <dbReference type="EMBL" id="BDN84216.1"/>
    </source>
</evidence>
<feature type="compositionally biased region" description="Polar residues" evidence="1">
    <location>
        <begin position="23"/>
        <end position="76"/>
    </location>
</feature>
<keyword evidence="3" id="KW-1185">Reference proteome</keyword>
<dbReference type="InterPro" id="IPR029058">
    <property type="entry name" value="AB_hydrolase_fold"/>
</dbReference>
<dbReference type="Proteomes" id="UP001058626">
    <property type="component" value="Chromosome"/>
</dbReference>
<name>A0A9N7LUC3_9MYCO</name>
<accession>A0A9N7LUC3</accession>
<sequence length="160" mass="16842">MARTAIANKAISEYLRPRGSLGSGTEANTSRNSDPMNSLRSPGLQRSNTSGTDDTGNTETVGTGNSRPTTNSNQLDRSPDSPCLHSGPNSAAPKIINPAHKPANQQRRSPGSEGVQDFLDKVPHAEFVELSNAGHTAAGDDNDAFTEVVVDFVKRRAATG</sequence>
<evidence type="ECO:0008006" key="4">
    <source>
        <dbReference type="Google" id="ProtNLM"/>
    </source>
</evidence>
<reference evidence="2" key="1">
    <citation type="submission" date="2022-06" db="EMBL/GenBank/DDBJ databases">
        <title>Complete genome sequence of Mycobacterium pseudoshottsii NJB1907-Z4.</title>
        <authorList>
            <person name="Komine T."/>
            <person name="Fukano H."/>
            <person name="Wada S."/>
        </authorList>
    </citation>
    <scope>NUCLEOTIDE SEQUENCE</scope>
    <source>
        <strain evidence="2">NJB1907-Z4</strain>
    </source>
</reference>
<dbReference type="Gene3D" id="3.40.50.1820">
    <property type="entry name" value="alpha/beta hydrolase"/>
    <property type="match status" value="1"/>
</dbReference>
<dbReference type="AlphaFoldDB" id="A0A9N7LUC3"/>
<gene>
    <name evidence="2" type="ORF">NJB1907Z4_C44310</name>
</gene>
<dbReference type="EMBL" id="AP026367">
    <property type="protein sequence ID" value="BDN84216.1"/>
    <property type="molecule type" value="Genomic_DNA"/>
</dbReference>
<evidence type="ECO:0000313" key="3">
    <source>
        <dbReference type="Proteomes" id="UP001058626"/>
    </source>
</evidence>
<feature type="region of interest" description="Disordered" evidence="1">
    <location>
        <begin position="1"/>
        <end position="116"/>
    </location>
</feature>
<organism evidence="2 3">
    <name type="scientific">Mycobacterium pseudoshottsii</name>
    <dbReference type="NCBI Taxonomy" id="265949"/>
    <lineage>
        <taxon>Bacteria</taxon>
        <taxon>Bacillati</taxon>
        <taxon>Actinomycetota</taxon>
        <taxon>Actinomycetes</taxon>
        <taxon>Mycobacteriales</taxon>
        <taxon>Mycobacteriaceae</taxon>
        <taxon>Mycobacterium</taxon>
        <taxon>Mycobacterium ulcerans group</taxon>
    </lineage>
</organism>
<protein>
    <recommendedName>
        <fullName evidence="4">Alpha/beta hydrolase</fullName>
    </recommendedName>
</protein>
<proteinExistence type="predicted"/>